<evidence type="ECO:0000256" key="3">
    <source>
        <dbReference type="ARBA" id="ARBA00022741"/>
    </source>
</evidence>
<feature type="region of interest" description="Disordered" evidence="5">
    <location>
        <begin position="342"/>
        <end position="361"/>
    </location>
</feature>
<dbReference type="NCBIfam" id="TIGR01727">
    <property type="entry name" value="oligo_HPY"/>
    <property type="match status" value="1"/>
</dbReference>
<dbReference type="InterPro" id="IPR050319">
    <property type="entry name" value="ABC_transp_ATP-bind"/>
</dbReference>
<evidence type="ECO:0000259" key="6">
    <source>
        <dbReference type="PROSITE" id="PS50893"/>
    </source>
</evidence>
<comment type="caution">
    <text evidence="7">The sequence shown here is derived from an EMBL/GenBank/DDBJ whole genome shotgun (WGS) entry which is preliminary data.</text>
</comment>
<evidence type="ECO:0000256" key="1">
    <source>
        <dbReference type="ARBA" id="ARBA00005417"/>
    </source>
</evidence>
<accession>A0A940Y5R3</accession>
<comment type="similarity">
    <text evidence="1">Belongs to the ABC transporter superfamily.</text>
</comment>
<evidence type="ECO:0000313" key="8">
    <source>
        <dbReference type="Proteomes" id="UP000677413"/>
    </source>
</evidence>
<dbReference type="PROSITE" id="PS50893">
    <property type="entry name" value="ABC_TRANSPORTER_2"/>
    <property type="match status" value="1"/>
</dbReference>
<dbReference type="InterPro" id="IPR017871">
    <property type="entry name" value="ABC_transporter-like_CS"/>
</dbReference>
<dbReference type="CDD" id="cd03257">
    <property type="entry name" value="ABC_NikE_OppD_transporters"/>
    <property type="match status" value="1"/>
</dbReference>
<dbReference type="FunFam" id="3.40.50.300:FF:000016">
    <property type="entry name" value="Oligopeptide ABC transporter ATP-binding component"/>
    <property type="match status" value="1"/>
</dbReference>
<dbReference type="InterPro" id="IPR003593">
    <property type="entry name" value="AAA+_ATPase"/>
</dbReference>
<dbReference type="GO" id="GO:0055085">
    <property type="term" value="P:transmembrane transport"/>
    <property type="evidence" value="ECO:0007669"/>
    <property type="project" value="UniProtKB-ARBA"/>
</dbReference>
<name>A0A940Y5R3_9ACTN</name>
<dbReference type="Gene3D" id="3.40.50.300">
    <property type="entry name" value="P-loop containing nucleotide triphosphate hydrolases"/>
    <property type="match status" value="1"/>
</dbReference>
<dbReference type="Pfam" id="PF08352">
    <property type="entry name" value="oligo_HPY"/>
    <property type="match status" value="1"/>
</dbReference>
<evidence type="ECO:0000256" key="5">
    <source>
        <dbReference type="SAM" id="MobiDB-lite"/>
    </source>
</evidence>
<feature type="region of interest" description="Disordered" evidence="5">
    <location>
        <begin position="1"/>
        <end position="27"/>
    </location>
</feature>
<dbReference type="PANTHER" id="PTHR43776:SF7">
    <property type="entry name" value="D,D-DIPEPTIDE TRANSPORT ATP-BINDING PROTEIN DDPF-RELATED"/>
    <property type="match status" value="1"/>
</dbReference>
<evidence type="ECO:0000313" key="7">
    <source>
        <dbReference type="EMBL" id="MBQ0851064.1"/>
    </source>
</evidence>
<dbReference type="PANTHER" id="PTHR43776">
    <property type="entry name" value="TRANSPORT ATP-BINDING PROTEIN"/>
    <property type="match status" value="1"/>
</dbReference>
<dbReference type="GO" id="GO:0005524">
    <property type="term" value="F:ATP binding"/>
    <property type="evidence" value="ECO:0007669"/>
    <property type="project" value="UniProtKB-KW"/>
</dbReference>
<dbReference type="InterPro" id="IPR027417">
    <property type="entry name" value="P-loop_NTPase"/>
</dbReference>
<dbReference type="EMBL" id="JAGPYQ010000001">
    <property type="protein sequence ID" value="MBQ0851064.1"/>
    <property type="molecule type" value="Genomic_DNA"/>
</dbReference>
<dbReference type="GO" id="GO:0016887">
    <property type="term" value="F:ATP hydrolysis activity"/>
    <property type="evidence" value="ECO:0007669"/>
    <property type="project" value="InterPro"/>
</dbReference>
<protein>
    <submittedName>
        <fullName evidence="7">ATP-binding cassette domain-containing protein</fullName>
    </submittedName>
</protein>
<evidence type="ECO:0000256" key="4">
    <source>
        <dbReference type="ARBA" id="ARBA00022840"/>
    </source>
</evidence>
<keyword evidence="2" id="KW-0813">Transport</keyword>
<keyword evidence="4 7" id="KW-0067">ATP-binding</keyword>
<keyword evidence="3" id="KW-0547">Nucleotide-binding</keyword>
<sequence>MTSPPATPPTSAEAVSAPVPPAPPGTPLIRAEKLRVEYRGRSGGKVRALRDVDLEILEGETLGLVGESGCGKSTLGRALLRVIEPASGTIDFLGLNITRLRGTRLRRTRADLQMVFQDPFGSLNPRRRIADIVAEPLRRARGASRAEAGPVVGELLDRVGLGAEAGRRKPHEFSGGQRQRIGIARALASSPKFVVADEAVSALDVSIQAQVLNLLSDMVRERGLTMLFISHDLGVVRHIADRVAVMYLGQIIEVASRDDFFAGPAHPYSEALLSSVPSLRPGGRRERRVLEGELPDPANPPEGCLFQTRCPFAEDRCRTRMPELRTVAPGRTVRCHLPLVPSDGQEQQQQHLHQHSSVQKG</sequence>
<dbReference type="Pfam" id="PF00005">
    <property type="entry name" value="ABC_tran"/>
    <property type="match status" value="1"/>
</dbReference>
<gene>
    <name evidence="7" type="ORF">J8N05_23140</name>
</gene>
<evidence type="ECO:0000256" key="2">
    <source>
        <dbReference type="ARBA" id="ARBA00022448"/>
    </source>
</evidence>
<dbReference type="RefSeq" id="WP_210885475.1">
    <property type="nucleotide sequence ID" value="NZ_JAGPYQ010000001.1"/>
</dbReference>
<dbReference type="SMART" id="SM00382">
    <property type="entry name" value="AAA"/>
    <property type="match status" value="1"/>
</dbReference>
<dbReference type="InterPro" id="IPR003439">
    <property type="entry name" value="ABC_transporter-like_ATP-bd"/>
</dbReference>
<dbReference type="Proteomes" id="UP000677413">
    <property type="component" value="Unassembled WGS sequence"/>
</dbReference>
<dbReference type="AlphaFoldDB" id="A0A940Y5R3"/>
<dbReference type="PROSITE" id="PS00211">
    <property type="entry name" value="ABC_TRANSPORTER_1"/>
    <property type="match status" value="1"/>
</dbReference>
<reference evidence="7 8" key="1">
    <citation type="submission" date="2021-04" db="EMBL/GenBank/DDBJ databases">
        <authorList>
            <person name="Tang X."/>
            <person name="Zhou X."/>
            <person name="Chen X."/>
            <person name="Cernava T."/>
            <person name="Zhang C."/>
        </authorList>
    </citation>
    <scope>NUCLEOTIDE SEQUENCE [LARGE SCALE GENOMIC DNA]</scope>
    <source>
        <strain evidence="7 8">BH-SS-21</strain>
    </source>
</reference>
<proteinExistence type="inferred from homology"/>
<dbReference type="SUPFAM" id="SSF52540">
    <property type="entry name" value="P-loop containing nucleoside triphosphate hydrolases"/>
    <property type="match status" value="1"/>
</dbReference>
<organism evidence="7 8">
    <name type="scientific">Streptomyces liliiviolaceus</name>
    <dbReference type="NCBI Taxonomy" id="2823109"/>
    <lineage>
        <taxon>Bacteria</taxon>
        <taxon>Bacillati</taxon>
        <taxon>Actinomycetota</taxon>
        <taxon>Actinomycetes</taxon>
        <taxon>Kitasatosporales</taxon>
        <taxon>Streptomycetaceae</taxon>
        <taxon>Streptomyces</taxon>
    </lineage>
</organism>
<dbReference type="InterPro" id="IPR013563">
    <property type="entry name" value="Oligopep_ABC_C"/>
</dbReference>
<keyword evidence="8" id="KW-1185">Reference proteome</keyword>
<feature type="domain" description="ABC transporter" evidence="6">
    <location>
        <begin position="34"/>
        <end position="273"/>
    </location>
</feature>
<dbReference type="GO" id="GO:0015833">
    <property type="term" value="P:peptide transport"/>
    <property type="evidence" value="ECO:0007669"/>
    <property type="project" value="InterPro"/>
</dbReference>